<protein>
    <submittedName>
        <fullName evidence="2">Uncharacterized protein</fullName>
    </submittedName>
</protein>
<keyword evidence="1" id="KW-1133">Transmembrane helix</keyword>
<name>A0A6L2NKB8_TANCI</name>
<feature type="transmembrane region" description="Helical" evidence="1">
    <location>
        <begin position="12"/>
        <end position="30"/>
    </location>
</feature>
<dbReference type="AlphaFoldDB" id="A0A6L2NKB8"/>
<organism evidence="2">
    <name type="scientific">Tanacetum cinerariifolium</name>
    <name type="common">Dalmatian daisy</name>
    <name type="synonym">Chrysanthemum cinerariifolium</name>
    <dbReference type="NCBI Taxonomy" id="118510"/>
    <lineage>
        <taxon>Eukaryota</taxon>
        <taxon>Viridiplantae</taxon>
        <taxon>Streptophyta</taxon>
        <taxon>Embryophyta</taxon>
        <taxon>Tracheophyta</taxon>
        <taxon>Spermatophyta</taxon>
        <taxon>Magnoliopsida</taxon>
        <taxon>eudicotyledons</taxon>
        <taxon>Gunneridae</taxon>
        <taxon>Pentapetalae</taxon>
        <taxon>asterids</taxon>
        <taxon>campanulids</taxon>
        <taxon>Asterales</taxon>
        <taxon>Asteraceae</taxon>
        <taxon>Asteroideae</taxon>
        <taxon>Anthemideae</taxon>
        <taxon>Anthemidinae</taxon>
        <taxon>Tanacetum</taxon>
    </lineage>
</organism>
<gene>
    <name evidence="2" type="ORF">Tci_058428</name>
</gene>
<dbReference type="EMBL" id="BKCJ010009325">
    <property type="protein sequence ID" value="GEU86450.1"/>
    <property type="molecule type" value="Genomic_DNA"/>
</dbReference>
<accession>A0A6L2NKB8</accession>
<evidence type="ECO:0000256" key="1">
    <source>
        <dbReference type="SAM" id="Phobius"/>
    </source>
</evidence>
<reference evidence="2" key="1">
    <citation type="journal article" date="2019" name="Sci. Rep.">
        <title>Draft genome of Tanacetum cinerariifolium, the natural source of mosquito coil.</title>
        <authorList>
            <person name="Yamashiro T."/>
            <person name="Shiraishi A."/>
            <person name="Satake H."/>
            <person name="Nakayama K."/>
        </authorList>
    </citation>
    <scope>NUCLEOTIDE SEQUENCE</scope>
</reference>
<evidence type="ECO:0000313" key="2">
    <source>
        <dbReference type="EMBL" id="GEU86450.1"/>
    </source>
</evidence>
<proteinExistence type="predicted"/>
<sequence>MWSIWVCEESKAIGIFPFGLCISKVVLYFYCEAASFCLIYHDSRSSSVRIYYQGYVEFVFSMKSAKTLHSGFHEAYKLYSPTNSTTTPPFTSTNKLIHDCNLINTETHHHQIPLPPNAATIICLPSNVRARVLVVDVSFTHIYQYGLHTCMMSCRHTFCSHTLLGDQELCLIAPLFSRYSLYESTD</sequence>
<keyword evidence="1" id="KW-0472">Membrane</keyword>
<comment type="caution">
    <text evidence="2">The sequence shown here is derived from an EMBL/GenBank/DDBJ whole genome shotgun (WGS) entry which is preliminary data.</text>
</comment>
<keyword evidence="1" id="KW-0812">Transmembrane</keyword>